<proteinExistence type="predicted"/>
<gene>
    <name evidence="2" type="ORF">E2C01_025554</name>
</gene>
<comment type="caution">
    <text evidence="2">The sequence shown here is derived from an EMBL/GenBank/DDBJ whole genome shotgun (WGS) entry which is preliminary data.</text>
</comment>
<accession>A0A5B7EFU6</accession>
<protein>
    <submittedName>
        <fullName evidence="2">Uncharacterized protein</fullName>
    </submittedName>
</protein>
<feature type="region of interest" description="Disordered" evidence="1">
    <location>
        <begin position="1"/>
        <end position="23"/>
    </location>
</feature>
<sequence>MNCTHLSQFSGTAPSEPEERSLSTLRLEVTSPRGSGCNGNTPSQGMCDVWQCGEYYSTILCCLSPQHSSHRSFCVKEPSLHKHHRKSLNLLLLLHLHHHHHYHSLTPSSSTTTTVTTYTSITTTTTTYLPCLLGRPEAVSLAAHPRSPMYLV</sequence>
<dbReference type="EMBL" id="VSRR010002593">
    <property type="protein sequence ID" value="MPC32245.1"/>
    <property type="molecule type" value="Genomic_DNA"/>
</dbReference>
<reference evidence="2 3" key="1">
    <citation type="submission" date="2019-05" db="EMBL/GenBank/DDBJ databases">
        <title>Another draft genome of Portunus trituberculatus and its Hox gene families provides insights of decapod evolution.</title>
        <authorList>
            <person name="Jeong J.-H."/>
            <person name="Song I."/>
            <person name="Kim S."/>
            <person name="Choi T."/>
            <person name="Kim D."/>
            <person name="Ryu S."/>
            <person name="Kim W."/>
        </authorList>
    </citation>
    <scope>NUCLEOTIDE SEQUENCE [LARGE SCALE GENOMIC DNA]</scope>
    <source>
        <tissue evidence="2">Muscle</tissue>
    </source>
</reference>
<organism evidence="2 3">
    <name type="scientific">Portunus trituberculatus</name>
    <name type="common">Swimming crab</name>
    <name type="synonym">Neptunus trituberculatus</name>
    <dbReference type="NCBI Taxonomy" id="210409"/>
    <lineage>
        <taxon>Eukaryota</taxon>
        <taxon>Metazoa</taxon>
        <taxon>Ecdysozoa</taxon>
        <taxon>Arthropoda</taxon>
        <taxon>Crustacea</taxon>
        <taxon>Multicrustacea</taxon>
        <taxon>Malacostraca</taxon>
        <taxon>Eumalacostraca</taxon>
        <taxon>Eucarida</taxon>
        <taxon>Decapoda</taxon>
        <taxon>Pleocyemata</taxon>
        <taxon>Brachyura</taxon>
        <taxon>Eubrachyura</taxon>
        <taxon>Portunoidea</taxon>
        <taxon>Portunidae</taxon>
        <taxon>Portuninae</taxon>
        <taxon>Portunus</taxon>
    </lineage>
</organism>
<dbReference type="Proteomes" id="UP000324222">
    <property type="component" value="Unassembled WGS sequence"/>
</dbReference>
<name>A0A5B7EFU6_PORTR</name>
<keyword evidence="3" id="KW-1185">Reference proteome</keyword>
<evidence type="ECO:0000313" key="3">
    <source>
        <dbReference type="Proteomes" id="UP000324222"/>
    </source>
</evidence>
<feature type="compositionally biased region" description="Polar residues" evidence="1">
    <location>
        <begin position="1"/>
        <end position="13"/>
    </location>
</feature>
<evidence type="ECO:0000256" key="1">
    <source>
        <dbReference type="SAM" id="MobiDB-lite"/>
    </source>
</evidence>
<dbReference type="AlphaFoldDB" id="A0A5B7EFU6"/>
<evidence type="ECO:0000313" key="2">
    <source>
        <dbReference type="EMBL" id="MPC32245.1"/>
    </source>
</evidence>